<feature type="compositionally biased region" description="Polar residues" evidence="1">
    <location>
        <begin position="147"/>
        <end position="185"/>
    </location>
</feature>
<feature type="compositionally biased region" description="Low complexity" evidence="1">
    <location>
        <begin position="210"/>
        <end position="227"/>
    </location>
</feature>
<feature type="compositionally biased region" description="Basic and acidic residues" evidence="1">
    <location>
        <begin position="279"/>
        <end position="291"/>
    </location>
</feature>
<feature type="compositionally biased region" description="Basic and acidic residues" evidence="1">
    <location>
        <begin position="573"/>
        <end position="585"/>
    </location>
</feature>
<dbReference type="AlphaFoldDB" id="A0A9N9BGE9"/>
<feature type="compositionally biased region" description="Polar residues" evidence="1">
    <location>
        <begin position="451"/>
        <end position="464"/>
    </location>
</feature>
<keyword evidence="2" id="KW-0472">Membrane</keyword>
<reference evidence="3" key="1">
    <citation type="submission" date="2021-06" db="EMBL/GenBank/DDBJ databases">
        <authorList>
            <person name="Kallberg Y."/>
            <person name="Tangrot J."/>
            <person name="Rosling A."/>
        </authorList>
    </citation>
    <scope>NUCLEOTIDE SEQUENCE</scope>
    <source>
        <strain evidence="3">MT106</strain>
    </source>
</reference>
<accession>A0A9N9BGE9</accession>
<evidence type="ECO:0000313" key="3">
    <source>
        <dbReference type="EMBL" id="CAG8567692.1"/>
    </source>
</evidence>
<protein>
    <submittedName>
        <fullName evidence="3">11540_t:CDS:1</fullName>
    </submittedName>
</protein>
<feature type="compositionally biased region" description="Basic and acidic residues" evidence="1">
    <location>
        <begin position="310"/>
        <end position="322"/>
    </location>
</feature>
<evidence type="ECO:0000256" key="1">
    <source>
        <dbReference type="SAM" id="MobiDB-lite"/>
    </source>
</evidence>
<feature type="compositionally biased region" description="Low complexity" evidence="1">
    <location>
        <begin position="236"/>
        <end position="258"/>
    </location>
</feature>
<dbReference type="OrthoDB" id="10636023at2759"/>
<proteinExistence type="predicted"/>
<feature type="region of interest" description="Disordered" evidence="1">
    <location>
        <begin position="1"/>
        <end position="42"/>
    </location>
</feature>
<feature type="compositionally biased region" description="Polar residues" evidence="1">
    <location>
        <begin position="625"/>
        <end position="658"/>
    </location>
</feature>
<feature type="compositionally biased region" description="Basic and acidic residues" evidence="1">
    <location>
        <begin position="337"/>
        <end position="350"/>
    </location>
</feature>
<name>A0A9N9BGE9_9GLOM</name>
<feature type="compositionally biased region" description="Polar residues" evidence="1">
    <location>
        <begin position="471"/>
        <end position="490"/>
    </location>
</feature>
<feature type="compositionally biased region" description="Low complexity" evidence="1">
    <location>
        <begin position="518"/>
        <end position="538"/>
    </location>
</feature>
<dbReference type="EMBL" id="CAJVPL010001372">
    <property type="protein sequence ID" value="CAG8567692.1"/>
    <property type="molecule type" value="Genomic_DNA"/>
</dbReference>
<organism evidence="3 4">
    <name type="scientific">Ambispora gerdemannii</name>
    <dbReference type="NCBI Taxonomy" id="144530"/>
    <lineage>
        <taxon>Eukaryota</taxon>
        <taxon>Fungi</taxon>
        <taxon>Fungi incertae sedis</taxon>
        <taxon>Mucoromycota</taxon>
        <taxon>Glomeromycotina</taxon>
        <taxon>Glomeromycetes</taxon>
        <taxon>Archaeosporales</taxon>
        <taxon>Ambisporaceae</taxon>
        <taxon>Ambispora</taxon>
    </lineage>
</organism>
<evidence type="ECO:0000256" key="2">
    <source>
        <dbReference type="SAM" id="Phobius"/>
    </source>
</evidence>
<feature type="compositionally biased region" description="Polar residues" evidence="1">
    <location>
        <begin position="1"/>
        <end position="23"/>
    </location>
</feature>
<evidence type="ECO:0000313" key="4">
    <source>
        <dbReference type="Proteomes" id="UP000789831"/>
    </source>
</evidence>
<dbReference type="Proteomes" id="UP000789831">
    <property type="component" value="Unassembled WGS sequence"/>
</dbReference>
<gene>
    <name evidence="3" type="ORF">AGERDE_LOCUS7478</name>
</gene>
<feature type="compositionally biased region" description="Polar residues" evidence="1">
    <location>
        <begin position="259"/>
        <end position="278"/>
    </location>
</feature>
<sequence length="671" mass="73227">MGQTPTISTIPTPAKSSGFITSKTATPTRTSSDPTSTPLEDITNIPSMIASSASVAGTSSNNTPTIVTAIVLGIIGFLLLAGFLFLCWRRRKYRRYRANPTISKKPGKQQRFTLDYILGTDGYYQADSEISSIPSTPSTLASGGDTRPQSLLIQGNPHAQQSMRQISPSVRTISNRSIITPTQSRDSLHQIDFSKLDAYVSGFKEDEDSSSNQQRPPLQPQQSLESNVPDHRSQDSHSAQQSPSQSQSQSQSRQQQGSDYFNVNQSRSSSDSIITQQKSLEHTKPEIEPQREILATAAIDSPPKVSSQKSFEHNKPAVEPQREILATSAPSSQKSQKSFDHDKPAVEPQREIVTAAAIDSPPKVSNVDAIQFQPPPPQVDLPRIDTSSHYQKPQPPISPLQSNPQQFEPQHGSSSPLQFDPRSTGTSSPLQFNPQQFVPQHGTTFPLPFDPQNTGNSSPLQFNPRQFEPQHGSSSPLQFDPRSTGNSSPLQLYPPKLPSSPIQNHPQQADSSTPIKFPTPHTTSSPPPLLSQKSYPQPMSQIEFSDEDITPPTSERSLQRAGSVKRSIHRKNRDASPAKSEDSLRRSLLRNRGGSAGGSGERSRSRDSSDDGSTHNPDPSPPVVHQQSDPVSLSPPNSGTPTHGESPESFSIRSNSRSPFERDQQHQGGEN</sequence>
<feature type="compositionally biased region" description="Polar residues" evidence="1">
    <location>
        <begin position="399"/>
        <end position="443"/>
    </location>
</feature>
<feature type="compositionally biased region" description="Basic and acidic residues" evidence="1">
    <location>
        <begin position="601"/>
        <end position="613"/>
    </location>
</feature>
<comment type="caution">
    <text evidence="3">The sequence shown here is derived from an EMBL/GenBank/DDBJ whole genome shotgun (WGS) entry which is preliminary data.</text>
</comment>
<feature type="compositionally biased region" description="Low complexity" evidence="1">
    <location>
        <begin position="24"/>
        <end position="38"/>
    </location>
</feature>
<keyword evidence="4" id="KW-1185">Reference proteome</keyword>
<feature type="region of interest" description="Disordered" evidence="1">
    <location>
        <begin position="134"/>
        <end position="185"/>
    </location>
</feature>
<keyword evidence="2" id="KW-1133">Transmembrane helix</keyword>
<feature type="transmembrane region" description="Helical" evidence="2">
    <location>
        <begin position="66"/>
        <end position="88"/>
    </location>
</feature>
<feature type="region of interest" description="Disordered" evidence="1">
    <location>
        <begin position="203"/>
        <end position="671"/>
    </location>
</feature>
<keyword evidence="2" id="KW-0812">Transmembrane</keyword>
<feature type="compositionally biased region" description="Polar residues" evidence="1">
    <location>
        <begin position="500"/>
        <end position="514"/>
    </location>
</feature>